<organism evidence="3 4">
    <name type="scientific">Tanacetum coccineum</name>
    <dbReference type="NCBI Taxonomy" id="301880"/>
    <lineage>
        <taxon>Eukaryota</taxon>
        <taxon>Viridiplantae</taxon>
        <taxon>Streptophyta</taxon>
        <taxon>Embryophyta</taxon>
        <taxon>Tracheophyta</taxon>
        <taxon>Spermatophyta</taxon>
        <taxon>Magnoliopsida</taxon>
        <taxon>eudicotyledons</taxon>
        <taxon>Gunneridae</taxon>
        <taxon>Pentapetalae</taxon>
        <taxon>asterids</taxon>
        <taxon>campanulids</taxon>
        <taxon>Asterales</taxon>
        <taxon>Asteraceae</taxon>
        <taxon>Asteroideae</taxon>
        <taxon>Anthemideae</taxon>
        <taxon>Anthemidinae</taxon>
        <taxon>Tanacetum</taxon>
    </lineage>
</organism>
<evidence type="ECO:0000256" key="1">
    <source>
        <dbReference type="SAM" id="Coils"/>
    </source>
</evidence>
<proteinExistence type="predicted"/>
<dbReference type="Proteomes" id="UP001151760">
    <property type="component" value="Unassembled WGS sequence"/>
</dbReference>
<dbReference type="Gene3D" id="1.10.287.1490">
    <property type="match status" value="1"/>
</dbReference>
<feature type="region of interest" description="Disordered" evidence="2">
    <location>
        <begin position="260"/>
        <end position="328"/>
    </location>
</feature>
<keyword evidence="4" id="KW-1185">Reference proteome</keyword>
<feature type="compositionally biased region" description="Basic residues" evidence="2">
    <location>
        <begin position="287"/>
        <end position="298"/>
    </location>
</feature>
<evidence type="ECO:0008006" key="5">
    <source>
        <dbReference type="Google" id="ProtNLM"/>
    </source>
</evidence>
<protein>
    <recommendedName>
        <fullName evidence="5">Transposase (Putative), gypsy type</fullName>
    </recommendedName>
</protein>
<name>A0ABQ5IPK6_9ASTR</name>
<evidence type="ECO:0000313" key="4">
    <source>
        <dbReference type="Proteomes" id="UP001151760"/>
    </source>
</evidence>
<feature type="compositionally biased region" description="Acidic residues" evidence="2">
    <location>
        <begin position="272"/>
        <end position="281"/>
    </location>
</feature>
<feature type="region of interest" description="Disordered" evidence="2">
    <location>
        <begin position="216"/>
        <end position="237"/>
    </location>
</feature>
<feature type="compositionally biased region" description="Basic and acidic residues" evidence="2">
    <location>
        <begin position="312"/>
        <end position="328"/>
    </location>
</feature>
<evidence type="ECO:0000256" key="2">
    <source>
        <dbReference type="SAM" id="MobiDB-lite"/>
    </source>
</evidence>
<keyword evidence="1" id="KW-0175">Coiled coil</keyword>
<comment type="caution">
    <text evidence="3">The sequence shown here is derived from an EMBL/GenBank/DDBJ whole genome shotgun (WGS) entry which is preliminary data.</text>
</comment>
<reference evidence="3" key="2">
    <citation type="submission" date="2022-01" db="EMBL/GenBank/DDBJ databases">
        <authorList>
            <person name="Yamashiro T."/>
            <person name="Shiraishi A."/>
            <person name="Satake H."/>
            <person name="Nakayama K."/>
        </authorList>
    </citation>
    <scope>NUCLEOTIDE SEQUENCE</scope>
</reference>
<dbReference type="EMBL" id="BQNB010021030">
    <property type="protein sequence ID" value="GJU02137.1"/>
    <property type="molecule type" value="Genomic_DNA"/>
</dbReference>
<feature type="compositionally biased region" description="Polar residues" evidence="2">
    <location>
        <begin position="216"/>
        <end position="226"/>
    </location>
</feature>
<reference evidence="3" key="1">
    <citation type="journal article" date="2022" name="Int. J. Mol. Sci.">
        <title>Draft Genome of Tanacetum Coccineum: Genomic Comparison of Closely Related Tanacetum-Family Plants.</title>
        <authorList>
            <person name="Yamashiro T."/>
            <person name="Shiraishi A."/>
            <person name="Nakayama K."/>
            <person name="Satake H."/>
        </authorList>
    </citation>
    <scope>NUCLEOTIDE SEQUENCE</scope>
</reference>
<accession>A0ABQ5IPK6</accession>
<gene>
    <name evidence="3" type="ORF">Tco_1112475</name>
</gene>
<evidence type="ECO:0000313" key="3">
    <source>
        <dbReference type="EMBL" id="GJU02137.1"/>
    </source>
</evidence>
<feature type="coiled-coil region" evidence="1">
    <location>
        <begin position="462"/>
        <end position="531"/>
    </location>
</feature>
<sequence length="779" mass="86932">MGRDTIQLEDALSTISQEYLLNFTSEYGISEDLHPELPVLEETIVGFPEGKVGVYTKFFEFANYRIPLSQFLFDILGHYQIHLSQLSMIGAVKVDEAVFPTTVVWHTNAPKDEMPSANAYAAADVAVLNTHCTPIQKQLEALLCLVGLSQRYFQGGDMYPTFLYDDDREMDLFNLICALNPTKVKTGTRPSLAHEVPLLTLTAGRMIDMDVSVRTSESAGTASTMEKSPLDFDNENPSPRITEGDEIEEQVQDEVAQEIPSVGNPPATEVVPEPDLEEEEATIGSLVKKRRKQMRHKRANEEAEENAPTKVLRKDHVSSPAHSTHEGKSLAAMGLGAGSISPMPNTVAILTNHIVLCRECMSSKKAPFAEDSDSEKSTSFTSMSGSPGNIYQPGWGVTNSCRLDTPDVCQDMVDHIVPPGYFSELRHLPNDEFLNQYNVNLVRQVAMGSQLRLRFKQEVRLLKKAKAQIARRDQRIQAREEEITKLDQEVHGLRGQTKNLETLLEAEEGMRKTAEAKNTELMREIESLHGKFLGMQVNNQQLTQQVSVLQAQVTGEEKIKAAFEEFKKYEDDRVNSRCAEMDARLDALSIDFDEELYPHMLTVNAGCQWVIRHGLRLAVIKCVESTKLRRAFADVVSAGVAKEADAKYIAALHALKELKYPLVDELEKLKDAPIDVRDPKNPWAFKEELLLKDAIAVNKIRTEKKKGCRMVCRTHGVGSAYHARSDGIPVFVPTVVPQDLAILLADAATQTDISEDEASPRLLSVLHAPWESCRIYLTS</sequence>